<keyword evidence="5 7" id="KW-0547">Nucleotide-binding</keyword>
<dbReference type="EC" id="2.7.1.25" evidence="3 7"/>
<dbReference type="InterPro" id="IPR059117">
    <property type="entry name" value="APS_kinase_dom"/>
</dbReference>
<dbReference type="CDD" id="cd02027">
    <property type="entry name" value="APSK"/>
    <property type="match status" value="1"/>
</dbReference>
<dbReference type="SUPFAM" id="SSF52540">
    <property type="entry name" value="P-loop containing nucleoside triphosphate hydrolases"/>
    <property type="match status" value="1"/>
</dbReference>
<evidence type="ECO:0000256" key="8">
    <source>
        <dbReference type="SAM" id="MobiDB-lite"/>
    </source>
</evidence>
<comment type="similarity">
    <text evidence="7">Belongs to the APS kinase family.</text>
</comment>
<dbReference type="Pfam" id="PF01583">
    <property type="entry name" value="APS_kinase"/>
    <property type="match status" value="1"/>
</dbReference>
<keyword evidence="6 7" id="KW-0067">ATP-binding</keyword>
<comment type="catalytic activity">
    <reaction evidence="1 7">
        <text>adenosine 5'-phosphosulfate + ATP = 3'-phosphoadenylyl sulfate + ADP + H(+)</text>
        <dbReference type="Rhea" id="RHEA:24152"/>
        <dbReference type="ChEBI" id="CHEBI:15378"/>
        <dbReference type="ChEBI" id="CHEBI:30616"/>
        <dbReference type="ChEBI" id="CHEBI:58243"/>
        <dbReference type="ChEBI" id="CHEBI:58339"/>
        <dbReference type="ChEBI" id="CHEBI:456216"/>
        <dbReference type="EC" id="2.7.1.25"/>
    </reaction>
</comment>
<comment type="function">
    <text evidence="7">Catalyzes the synthesis of activated sulfate.</text>
</comment>
<dbReference type="EMBL" id="JBITWC010000013">
    <property type="protein sequence ID" value="MFI8750256.1"/>
    <property type="molecule type" value="Genomic_DNA"/>
</dbReference>
<dbReference type="Gene3D" id="3.40.50.300">
    <property type="entry name" value="P-loop containing nucleotide triphosphate hydrolases"/>
    <property type="match status" value="1"/>
</dbReference>
<gene>
    <name evidence="10" type="primary">cysC</name>
    <name evidence="10" type="ORF">ACIGG6_09650</name>
</gene>
<protein>
    <recommendedName>
        <fullName evidence="3 7">Adenylyl-sulfate kinase</fullName>
        <ecNumber evidence="3 7">2.7.1.25</ecNumber>
    </recommendedName>
</protein>
<evidence type="ECO:0000256" key="7">
    <source>
        <dbReference type="RuleBase" id="RU004347"/>
    </source>
</evidence>
<keyword evidence="4 7" id="KW-0808">Transferase</keyword>
<comment type="pathway">
    <text evidence="2 7">Sulfur metabolism; hydrogen sulfide biosynthesis; sulfite from sulfate: step 2/3.</text>
</comment>
<dbReference type="PANTHER" id="PTHR42700:SF1">
    <property type="entry name" value="SULFATE ADENYLYLTRANSFERASE"/>
    <property type="match status" value="1"/>
</dbReference>
<evidence type="ECO:0000256" key="3">
    <source>
        <dbReference type="ARBA" id="ARBA00012121"/>
    </source>
</evidence>
<feature type="region of interest" description="Disordered" evidence="8">
    <location>
        <begin position="132"/>
        <end position="153"/>
    </location>
</feature>
<evidence type="ECO:0000256" key="5">
    <source>
        <dbReference type="ARBA" id="ARBA00022741"/>
    </source>
</evidence>
<dbReference type="PANTHER" id="PTHR42700">
    <property type="entry name" value="SULFATE ADENYLYLTRANSFERASE"/>
    <property type="match status" value="1"/>
</dbReference>
<dbReference type="GO" id="GO:0004020">
    <property type="term" value="F:adenylylsulfate kinase activity"/>
    <property type="evidence" value="ECO:0007669"/>
    <property type="project" value="UniProtKB-EC"/>
</dbReference>
<evidence type="ECO:0000313" key="11">
    <source>
        <dbReference type="Proteomes" id="UP001614338"/>
    </source>
</evidence>
<evidence type="ECO:0000313" key="10">
    <source>
        <dbReference type="EMBL" id="MFI8750256.1"/>
    </source>
</evidence>
<keyword evidence="7 10" id="KW-0418">Kinase</keyword>
<comment type="caution">
    <text evidence="10">The sequence shown here is derived from an EMBL/GenBank/DDBJ whole genome shotgun (WGS) entry which is preliminary data.</text>
</comment>
<evidence type="ECO:0000256" key="1">
    <source>
        <dbReference type="ARBA" id="ARBA00001823"/>
    </source>
</evidence>
<sequence length="178" mass="19518">MPKRVTSLPGRVVWLTGLSGSGKSTLAAALRERLAASGYNRVYHLDGDCLRDGLNADLGFSAADRTENLRRSAHVARLLMAEGYIVLAAFITPLNSQQALVRSLFPSDVYCEVYLSTPLIVCETRDPKGLYRRSRSGDLPNMTGVDSDYEPPEQPELTLNTELISINAAVERLMSALF</sequence>
<dbReference type="NCBIfam" id="NF003013">
    <property type="entry name" value="PRK03846.1"/>
    <property type="match status" value="1"/>
</dbReference>
<dbReference type="NCBIfam" id="TIGR00455">
    <property type="entry name" value="apsK"/>
    <property type="match status" value="1"/>
</dbReference>
<dbReference type="InterPro" id="IPR002891">
    <property type="entry name" value="APS"/>
</dbReference>
<feature type="domain" description="APS kinase" evidence="9">
    <location>
        <begin position="10"/>
        <end position="159"/>
    </location>
</feature>
<dbReference type="InterPro" id="IPR050512">
    <property type="entry name" value="Sulf_AdTrans/APS_kinase"/>
</dbReference>
<accession>A0ABW8BSR3</accession>
<evidence type="ECO:0000256" key="2">
    <source>
        <dbReference type="ARBA" id="ARBA00004806"/>
    </source>
</evidence>
<name>A0ABW8BSR3_9GAMM</name>
<dbReference type="InterPro" id="IPR027417">
    <property type="entry name" value="P-loop_NTPase"/>
</dbReference>
<evidence type="ECO:0000259" key="9">
    <source>
        <dbReference type="Pfam" id="PF01583"/>
    </source>
</evidence>
<evidence type="ECO:0000256" key="6">
    <source>
        <dbReference type="ARBA" id="ARBA00022840"/>
    </source>
</evidence>
<evidence type="ECO:0000256" key="4">
    <source>
        <dbReference type="ARBA" id="ARBA00022679"/>
    </source>
</evidence>
<proteinExistence type="inferred from homology"/>
<dbReference type="Proteomes" id="UP001614338">
    <property type="component" value="Unassembled WGS sequence"/>
</dbReference>
<keyword evidence="11" id="KW-1185">Reference proteome</keyword>
<reference evidence="10 11" key="1">
    <citation type="submission" date="2024-10" db="EMBL/GenBank/DDBJ databases">
        <title>The Natural Products Discovery Center: Release of the First 8490 Sequenced Strains for Exploring Actinobacteria Biosynthetic Diversity.</title>
        <authorList>
            <person name="Kalkreuter E."/>
            <person name="Kautsar S.A."/>
            <person name="Yang D."/>
            <person name="Bader C.D."/>
            <person name="Teijaro C.N."/>
            <person name="Fluegel L."/>
            <person name="Davis C.M."/>
            <person name="Simpson J.R."/>
            <person name="Lauterbach L."/>
            <person name="Steele A.D."/>
            <person name="Gui C."/>
            <person name="Meng S."/>
            <person name="Li G."/>
            <person name="Viehrig K."/>
            <person name="Ye F."/>
            <person name="Su P."/>
            <person name="Kiefer A.F."/>
            <person name="Nichols A."/>
            <person name="Cepeda A.J."/>
            <person name="Yan W."/>
            <person name="Fan B."/>
            <person name="Jiang Y."/>
            <person name="Adhikari A."/>
            <person name="Zheng C.-J."/>
            <person name="Schuster L."/>
            <person name="Cowan T.M."/>
            <person name="Smanski M.J."/>
            <person name="Chevrette M.G."/>
            <person name="De Carvalho L.P.S."/>
            <person name="Shen B."/>
        </authorList>
    </citation>
    <scope>NUCLEOTIDE SEQUENCE [LARGE SCALE GENOMIC DNA]</scope>
    <source>
        <strain evidence="10 11">NPDC077409</strain>
    </source>
</reference>
<organism evidence="10 11">
    <name type="scientific">Vreelandella lionensis</name>
    <dbReference type="NCBI Taxonomy" id="1144478"/>
    <lineage>
        <taxon>Bacteria</taxon>
        <taxon>Pseudomonadati</taxon>
        <taxon>Pseudomonadota</taxon>
        <taxon>Gammaproteobacteria</taxon>
        <taxon>Oceanospirillales</taxon>
        <taxon>Halomonadaceae</taxon>
        <taxon>Vreelandella</taxon>
    </lineage>
</organism>
<dbReference type="RefSeq" id="WP_399844159.1">
    <property type="nucleotide sequence ID" value="NZ_JBITWC010000013.1"/>
</dbReference>